<comment type="caution">
    <text evidence="1">The sequence shown here is derived from an EMBL/GenBank/DDBJ whole genome shotgun (WGS) entry which is preliminary data.</text>
</comment>
<dbReference type="Proteomes" id="UP001176468">
    <property type="component" value="Unassembled WGS sequence"/>
</dbReference>
<reference evidence="1" key="1">
    <citation type="submission" date="2023-07" db="EMBL/GenBank/DDBJ databases">
        <authorList>
            <person name="Kim M.K."/>
        </authorList>
    </citation>
    <scope>NUCLEOTIDE SEQUENCE</scope>
    <source>
        <strain evidence="1">CA1-15</strain>
    </source>
</reference>
<evidence type="ECO:0000313" key="2">
    <source>
        <dbReference type="Proteomes" id="UP001176468"/>
    </source>
</evidence>
<dbReference type="EMBL" id="JAUQSZ010000002">
    <property type="protein sequence ID" value="MDO7841351.1"/>
    <property type="molecule type" value="Genomic_DNA"/>
</dbReference>
<dbReference type="Pfam" id="PF02620">
    <property type="entry name" value="YceD"/>
    <property type="match status" value="1"/>
</dbReference>
<keyword evidence="2" id="KW-1185">Reference proteome</keyword>
<protein>
    <submittedName>
        <fullName evidence="1">DUF177 domain-containing protein</fullName>
    </submittedName>
</protein>
<dbReference type="RefSeq" id="WP_304559817.1">
    <property type="nucleotide sequence ID" value="NZ_JAUQSZ010000002.1"/>
</dbReference>
<dbReference type="InterPro" id="IPR003772">
    <property type="entry name" value="YceD"/>
</dbReference>
<accession>A0ABT8ZUV2</accession>
<name>A0ABT8ZUV2_9SPHN</name>
<sequence>MTPPEFSRPERVDTIGAGEREVTIAAEPAERAALAQRFALVSIDALEATLGVRREAAGIAVRGRVTASVVQACTVTAEPIAVTVDEAVALLFVDGTDADAEEIELDEGALDVIPYEGGAIDLGEAAAETMALALDPFPRGPGAAAALKAAGVISEGEEEKPAGALAGLKDLLKKS</sequence>
<gene>
    <name evidence="1" type="ORF">Q5H94_03360</name>
</gene>
<organism evidence="1 2">
    <name type="scientific">Sphingomonas immobilis</name>
    <dbReference type="NCBI Taxonomy" id="3063997"/>
    <lineage>
        <taxon>Bacteria</taxon>
        <taxon>Pseudomonadati</taxon>
        <taxon>Pseudomonadota</taxon>
        <taxon>Alphaproteobacteria</taxon>
        <taxon>Sphingomonadales</taxon>
        <taxon>Sphingomonadaceae</taxon>
        <taxon>Sphingomonas</taxon>
    </lineage>
</organism>
<proteinExistence type="predicted"/>
<evidence type="ECO:0000313" key="1">
    <source>
        <dbReference type="EMBL" id="MDO7841351.1"/>
    </source>
</evidence>